<protein>
    <submittedName>
        <fullName evidence="3">Craniofacial development protein 2-like</fullName>
    </submittedName>
</protein>
<reference evidence="3" key="1">
    <citation type="submission" date="2025-08" db="UniProtKB">
        <authorList>
            <consortium name="RefSeq"/>
        </authorList>
    </citation>
    <scope>IDENTIFICATION</scope>
    <source>
        <tissue evidence="3">Gonads</tissue>
    </source>
</reference>
<dbReference type="InterPro" id="IPR005135">
    <property type="entry name" value="Endo/exonuclease/phosphatase"/>
</dbReference>
<evidence type="ECO:0000313" key="2">
    <source>
        <dbReference type="Proteomes" id="UP000504635"/>
    </source>
</evidence>
<dbReference type="OrthoDB" id="410542at2759"/>
<dbReference type="Gene3D" id="3.60.10.10">
    <property type="entry name" value="Endonuclease/exonuclease/phosphatase"/>
    <property type="match status" value="1"/>
</dbReference>
<evidence type="ECO:0000313" key="3">
    <source>
        <dbReference type="RefSeq" id="XP_030756959.1"/>
    </source>
</evidence>
<dbReference type="PANTHER" id="PTHR23227:SF67">
    <property type="entry name" value="CRANIOFACIAL DEVELOPMENT PROTEIN 2-LIKE"/>
    <property type="match status" value="1"/>
</dbReference>
<dbReference type="SUPFAM" id="SSF56219">
    <property type="entry name" value="DNase I-like"/>
    <property type="match status" value="1"/>
</dbReference>
<dbReference type="InParanoid" id="A0A6J2Y224"/>
<dbReference type="GO" id="GO:0003824">
    <property type="term" value="F:catalytic activity"/>
    <property type="evidence" value="ECO:0007669"/>
    <property type="project" value="InterPro"/>
</dbReference>
<organism evidence="2 3">
    <name type="scientific">Sitophilus oryzae</name>
    <name type="common">Rice weevil</name>
    <name type="synonym">Curculio oryzae</name>
    <dbReference type="NCBI Taxonomy" id="7048"/>
    <lineage>
        <taxon>Eukaryota</taxon>
        <taxon>Metazoa</taxon>
        <taxon>Ecdysozoa</taxon>
        <taxon>Arthropoda</taxon>
        <taxon>Hexapoda</taxon>
        <taxon>Insecta</taxon>
        <taxon>Pterygota</taxon>
        <taxon>Neoptera</taxon>
        <taxon>Endopterygota</taxon>
        <taxon>Coleoptera</taxon>
        <taxon>Polyphaga</taxon>
        <taxon>Cucujiformia</taxon>
        <taxon>Curculionidae</taxon>
        <taxon>Dryophthorinae</taxon>
        <taxon>Sitophilus</taxon>
    </lineage>
</organism>
<dbReference type="PANTHER" id="PTHR23227">
    <property type="entry name" value="BUCENTAUR RELATED"/>
    <property type="match status" value="1"/>
</dbReference>
<keyword evidence="2" id="KW-1185">Reference proteome</keyword>
<evidence type="ECO:0000259" key="1">
    <source>
        <dbReference type="Pfam" id="PF03372"/>
    </source>
</evidence>
<dbReference type="Pfam" id="PF03372">
    <property type="entry name" value="Exo_endo_phos"/>
    <property type="match status" value="1"/>
</dbReference>
<dbReference type="InterPro" id="IPR036691">
    <property type="entry name" value="Endo/exonu/phosph_ase_sf"/>
</dbReference>
<dbReference type="InterPro" id="IPR027124">
    <property type="entry name" value="Swc5/CFDP1/2"/>
</dbReference>
<feature type="domain" description="Endonuclease/exonuclease/phosphatase" evidence="1">
    <location>
        <begin position="4"/>
        <end position="235"/>
    </location>
</feature>
<sequence length="335" mass="38285">MRIGTWNVNSFVNKTSEVTSEMARFNLDIVVLSETKKKGRGSEHLDNFLHFWSGIDKAKRAQAGVSVLIAKKLSKFYKNYNAVNERIVTVTLTIFGLETVIIGTYAPTDESNQAEKDSYYAALSKVLTEIKPSQEVLIMGDLNARIGKKEDSKVVGKHGEDVLNDSGERLIDFCELNGLRVLNGFFPHKLIHRYTRERPSLQQKSIIDYTIAKQISKLKFKDCRVKRGANCGSDHRLVVAELVVPFQSRAKSIEYTTSQELEIEESERIKYKLHLLHDASIKWLYQRRLDVALEEVKARNDVELEYTNLKTLIKKVAFEVLGELNMQKKKMNQLG</sequence>
<accession>A0A6J2Y224</accession>
<dbReference type="CDD" id="cd09076">
    <property type="entry name" value="L1-EN"/>
    <property type="match status" value="1"/>
</dbReference>
<dbReference type="AlphaFoldDB" id="A0A6J2Y224"/>
<dbReference type="GeneID" id="115882850"/>
<gene>
    <name evidence="3" type="primary">LOC115882850</name>
</gene>
<proteinExistence type="predicted"/>
<name>A0A6J2Y224_SITOR</name>
<dbReference type="Proteomes" id="UP000504635">
    <property type="component" value="Unplaced"/>
</dbReference>
<dbReference type="RefSeq" id="XP_030756959.1">
    <property type="nucleotide sequence ID" value="XM_030901099.1"/>
</dbReference>
<dbReference type="KEGG" id="soy:115882850"/>